<dbReference type="AlphaFoldDB" id="A0A3M7LEY1"/>
<evidence type="ECO:0000256" key="1">
    <source>
        <dbReference type="ARBA" id="ARBA00022737"/>
    </source>
</evidence>
<organism evidence="4 5">
    <name type="scientific">Chryseobacterium nematophagum</name>
    <dbReference type="NCBI Taxonomy" id="2305228"/>
    <lineage>
        <taxon>Bacteria</taxon>
        <taxon>Pseudomonadati</taxon>
        <taxon>Bacteroidota</taxon>
        <taxon>Flavobacteriia</taxon>
        <taxon>Flavobacteriales</taxon>
        <taxon>Weeksellaceae</taxon>
        <taxon>Chryseobacterium group</taxon>
        <taxon>Chryseobacterium</taxon>
    </lineage>
</organism>
<dbReference type="PROSITE" id="PS50088">
    <property type="entry name" value="ANK_REPEAT"/>
    <property type="match status" value="1"/>
</dbReference>
<keyword evidence="5" id="KW-1185">Reference proteome</keyword>
<evidence type="ECO:0000256" key="3">
    <source>
        <dbReference type="PROSITE-ProRule" id="PRU00023"/>
    </source>
</evidence>
<evidence type="ECO:0000313" key="4">
    <source>
        <dbReference type="EMBL" id="RMZ60066.1"/>
    </source>
</evidence>
<dbReference type="Gene3D" id="1.25.40.20">
    <property type="entry name" value="Ankyrin repeat-containing domain"/>
    <property type="match status" value="2"/>
</dbReference>
<feature type="repeat" description="ANK" evidence="3">
    <location>
        <begin position="124"/>
        <end position="156"/>
    </location>
</feature>
<sequence>MTQGQIDKIKSWEGFNEFTARDVNFVHEFETFFSEEKCTVSLLMEAVKRGEIDIVANLIQEGSNVNYVSKTTNLSPLLSIEEGTPNKIEICKLLINSGADINFLSEIEKDVLELFDGALGSEPHFISVLSNACRFEDFELIKLLVENGANINDKSEPISNISLKSKEFNRIIDFLIAHGADINSSYGILLKMAIMESEISLIEKLLSLGAKVDIRNKSGFLEGTTALKLLLKGEAIDLDETEEQIIFLKLWKNIENVNVKDNDGKSLLFYAIDTYLGKEDFPLKIFDSILTHPDFDINQTDNNGNTALNYLLIGMSDNDYEIEKDDLYKIEMLIIGKTNTKLCNKDGISPEQQIIEILDEEISDFLKEPIGLIVNKEDELGFTQLLKAVINNDIQKISWLIKNGATVDLKCTANGEYEINSLHRLLNPIKYSDEKGITALI</sequence>
<name>A0A3M7LEY1_9FLAO</name>
<dbReference type="SMART" id="SM00248">
    <property type="entry name" value="ANK"/>
    <property type="match status" value="6"/>
</dbReference>
<dbReference type="PANTHER" id="PTHR24126">
    <property type="entry name" value="ANKYRIN REPEAT, PH AND SEC7 DOMAIN CONTAINING PROTEIN SECG-RELATED"/>
    <property type="match status" value="1"/>
</dbReference>
<evidence type="ECO:0000313" key="5">
    <source>
        <dbReference type="Proteomes" id="UP000267524"/>
    </source>
</evidence>
<dbReference type="Proteomes" id="UP000267524">
    <property type="component" value="Unassembled WGS sequence"/>
</dbReference>
<reference evidence="4 5" key="1">
    <citation type="submission" date="2018-08" db="EMBL/GenBank/DDBJ databases">
        <title>Chryseobacterium nematophagum: a novel matrix digesting pathogen of nematodes.</title>
        <authorList>
            <person name="Page A."/>
            <person name="Roberts M."/>
            <person name="Felix M.-A."/>
            <person name="Weir W."/>
        </authorList>
    </citation>
    <scope>NUCLEOTIDE SEQUENCE [LARGE SCALE GENOMIC DNA]</scope>
    <source>
        <strain evidence="4 5">JUb275</strain>
    </source>
</reference>
<dbReference type="EMBL" id="QWIV01000013">
    <property type="protein sequence ID" value="RMZ60066.1"/>
    <property type="molecule type" value="Genomic_DNA"/>
</dbReference>
<dbReference type="PANTHER" id="PTHR24126:SF14">
    <property type="entry name" value="ANK_REP_REGION DOMAIN-CONTAINING PROTEIN"/>
    <property type="match status" value="1"/>
</dbReference>
<proteinExistence type="predicted"/>
<gene>
    <name evidence="4" type="ORF">D1632_10785</name>
</gene>
<comment type="caution">
    <text evidence="4">The sequence shown here is derived from an EMBL/GenBank/DDBJ whole genome shotgun (WGS) entry which is preliminary data.</text>
</comment>
<dbReference type="SUPFAM" id="SSF48403">
    <property type="entry name" value="Ankyrin repeat"/>
    <property type="match status" value="1"/>
</dbReference>
<dbReference type="InterPro" id="IPR036770">
    <property type="entry name" value="Ankyrin_rpt-contain_sf"/>
</dbReference>
<accession>A0A3M7LEY1</accession>
<protein>
    <submittedName>
        <fullName evidence="4">Uncharacterized protein</fullName>
    </submittedName>
</protein>
<keyword evidence="2 3" id="KW-0040">ANK repeat</keyword>
<dbReference type="InterPro" id="IPR002110">
    <property type="entry name" value="Ankyrin_rpt"/>
</dbReference>
<keyword evidence="1" id="KW-0677">Repeat</keyword>
<evidence type="ECO:0000256" key="2">
    <source>
        <dbReference type="ARBA" id="ARBA00023043"/>
    </source>
</evidence>